<evidence type="ECO:0000313" key="2">
    <source>
        <dbReference type="Proteomes" id="UP000199087"/>
    </source>
</evidence>
<name>A0A0U1NV36_9BACI</name>
<dbReference type="Proteomes" id="UP000199087">
    <property type="component" value="Unassembled WGS sequence"/>
</dbReference>
<evidence type="ECO:0000313" key="1">
    <source>
        <dbReference type="EMBL" id="CRK81900.1"/>
    </source>
</evidence>
<accession>A0A0U1NV36</accession>
<sequence>MRLTHLEHPLFLQFHMYLKSILLYLKSLIQRIRVKSIASLWDHQSPTFMFKKNR</sequence>
<keyword evidence="2" id="KW-1185">Reference proteome</keyword>
<gene>
    <name evidence="1" type="ORF">BN000_01817</name>
</gene>
<organism evidence="1 2">
    <name type="scientific">Neobacillus massiliamazoniensis</name>
    <dbReference type="NCBI Taxonomy" id="1499688"/>
    <lineage>
        <taxon>Bacteria</taxon>
        <taxon>Bacillati</taxon>
        <taxon>Bacillota</taxon>
        <taxon>Bacilli</taxon>
        <taxon>Bacillales</taxon>
        <taxon>Bacillaceae</taxon>
        <taxon>Neobacillus</taxon>
    </lineage>
</organism>
<reference evidence="2" key="1">
    <citation type="submission" date="2015-05" db="EMBL/GenBank/DDBJ databases">
        <authorList>
            <person name="Urmite Genomes"/>
        </authorList>
    </citation>
    <scope>NUCLEOTIDE SEQUENCE [LARGE SCALE GENOMIC DNA]</scope>
    <source>
        <strain evidence="2">LF1</strain>
    </source>
</reference>
<protein>
    <submittedName>
        <fullName evidence="1">Uncharacterized protein</fullName>
    </submittedName>
</protein>
<proteinExistence type="predicted"/>
<dbReference type="STRING" id="1499688.BN000_01817"/>
<dbReference type="EMBL" id="CVRB01000002">
    <property type="protein sequence ID" value="CRK81900.1"/>
    <property type="molecule type" value="Genomic_DNA"/>
</dbReference>
<dbReference type="AlphaFoldDB" id="A0A0U1NV36"/>